<evidence type="ECO:0000256" key="5">
    <source>
        <dbReference type="ARBA" id="ARBA00022692"/>
    </source>
</evidence>
<keyword evidence="6 11" id="KW-0732">Signal</keyword>
<evidence type="ECO:0000256" key="2">
    <source>
        <dbReference type="ARBA" id="ARBA00011233"/>
    </source>
</evidence>
<dbReference type="PRINTS" id="PR00184">
    <property type="entry name" value="NEISSPPORIN"/>
</dbReference>
<dbReference type="InterPro" id="IPR002299">
    <property type="entry name" value="Porin_Neis"/>
</dbReference>
<comment type="subcellular location">
    <subcellularLocation>
        <location evidence="1">Cell outer membrane</location>
        <topology evidence="1">Multi-pass membrane protein</topology>
    </subcellularLocation>
</comment>
<feature type="signal peptide" evidence="11">
    <location>
        <begin position="1"/>
        <end position="25"/>
    </location>
</feature>
<dbReference type="GO" id="GO:0046930">
    <property type="term" value="C:pore complex"/>
    <property type="evidence" value="ECO:0007669"/>
    <property type="project" value="UniProtKB-KW"/>
</dbReference>
<dbReference type="GO" id="GO:0034220">
    <property type="term" value="P:monoatomic ion transmembrane transport"/>
    <property type="evidence" value="ECO:0007669"/>
    <property type="project" value="InterPro"/>
</dbReference>
<evidence type="ECO:0000256" key="9">
    <source>
        <dbReference type="ARBA" id="ARBA00023136"/>
    </source>
</evidence>
<dbReference type="InterPro" id="IPR050298">
    <property type="entry name" value="Gram-neg_bact_OMP"/>
</dbReference>
<dbReference type="EMBL" id="CADIKI010000036">
    <property type="protein sequence ID" value="CAB3810440.1"/>
    <property type="molecule type" value="Genomic_DNA"/>
</dbReference>
<keyword evidence="9" id="KW-0472">Membrane</keyword>
<feature type="chain" id="PRO_5026853610" evidence="11">
    <location>
        <begin position="26"/>
        <end position="372"/>
    </location>
</feature>
<protein>
    <submittedName>
        <fullName evidence="13">Outer membrane porin protein</fullName>
    </submittedName>
</protein>
<dbReference type="RefSeq" id="WP_175166168.1">
    <property type="nucleotide sequence ID" value="NZ_CADIKI010000036.1"/>
</dbReference>
<keyword evidence="3" id="KW-0813">Transport</keyword>
<dbReference type="Gene3D" id="2.40.160.10">
    <property type="entry name" value="Porin"/>
    <property type="match status" value="1"/>
</dbReference>
<evidence type="ECO:0000256" key="6">
    <source>
        <dbReference type="ARBA" id="ARBA00022729"/>
    </source>
</evidence>
<proteinExistence type="predicted"/>
<dbReference type="CDD" id="cd00342">
    <property type="entry name" value="gram_neg_porins"/>
    <property type="match status" value="1"/>
</dbReference>
<comment type="subunit">
    <text evidence="2">Homotrimer.</text>
</comment>
<feature type="domain" description="Porin" evidence="12">
    <location>
        <begin position="14"/>
        <end position="342"/>
    </location>
</feature>
<keyword evidence="4" id="KW-1134">Transmembrane beta strand</keyword>
<dbReference type="InterPro" id="IPR033900">
    <property type="entry name" value="Gram_neg_porin_domain"/>
</dbReference>
<evidence type="ECO:0000256" key="11">
    <source>
        <dbReference type="SAM" id="SignalP"/>
    </source>
</evidence>
<keyword evidence="10" id="KW-0998">Cell outer membrane</keyword>
<gene>
    <name evidence="13" type="ORF">LMG27177_07206</name>
</gene>
<dbReference type="AlphaFoldDB" id="A0A6J5H299"/>
<organism evidence="13 14">
    <name type="scientific">Paraburkholderia fynbosensis</name>
    <dbReference type="NCBI Taxonomy" id="1200993"/>
    <lineage>
        <taxon>Bacteria</taxon>
        <taxon>Pseudomonadati</taxon>
        <taxon>Pseudomonadota</taxon>
        <taxon>Betaproteobacteria</taxon>
        <taxon>Burkholderiales</taxon>
        <taxon>Burkholderiaceae</taxon>
        <taxon>Paraburkholderia</taxon>
    </lineage>
</organism>
<evidence type="ECO:0000313" key="13">
    <source>
        <dbReference type="EMBL" id="CAB3810440.1"/>
    </source>
</evidence>
<keyword evidence="5" id="KW-0812">Transmembrane</keyword>
<evidence type="ECO:0000256" key="3">
    <source>
        <dbReference type="ARBA" id="ARBA00022448"/>
    </source>
</evidence>
<name>A0A6J5H299_9BURK</name>
<dbReference type="Pfam" id="PF13609">
    <property type="entry name" value="Porin_4"/>
    <property type="match status" value="1"/>
</dbReference>
<dbReference type="Proteomes" id="UP000494252">
    <property type="component" value="Unassembled WGS sequence"/>
</dbReference>
<dbReference type="GO" id="GO:0009279">
    <property type="term" value="C:cell outer membrane"/>
    <property type="evidence" value="ECO:0007669"/>
    <property type="project" value="UniProtKB-SubCell"/>
</dbReference>
<keyword evidence="14" id="KW-1185">Reference proteome</keyword>
<sequence>MQKKRCLVMISTCAGLCVAAQMAHAQSSVTLYGVVDAGFTFTNNQNGNKAYQATPGNLMGSRWGLLGSEDLGGGTKAIFKLENGFNNYTGALAQGGRLFGRTAYVGMTNSQYGTFTMGRQYNSVQDYLSRVAANGTSDLPQYANAVYDNDGINNTWRTDNSVKYVSPTFSGLTGQAMYGFSNTAGQFANNRMWSAGLNYVHGPIELDAAYVLANNPGSNTVGAAPSDNFYNTGTSIISNVKRNQVFGGGAQYSWGLSVVALLYTNSKFDLNTGGSLHFANYEAKARYYVTPAAYLAAGYMYTTLDSTSATAANSHFHQISVGGDYFLSKRTDLYLAAFYQHASGSNAWIEGISAPSSNHSQFVGVGGLRVKF</sequence>
<dbReference type="InterPro" id="IPR023614">
    <property type="entry name" value="Porin_dom_sf"/>
</dbReference>
<accession>A0A6J5H299</accession>
<dbReference type="InterPro" id="IPR001702">
    <property type="entry name" value="Porin_Gram-ve"/>
</dbReference>
<dbReference type="GO" id="GO:0015288">
    <property type="term" value="F:porin activity"/>
    <property type="evidence" value="ECO:0007669"/>
    <property type="project" value="UniProtKB-KW"/>
</dbReference>
<keyword evidence="7" id="KW-0406">Ion transport</keyword>
<evidence type="ECO:0000259" key="12">
    <source>
        <dbReference type="Pfam" id="PF13609"/>
    </source>
</evidence>
<dbReference type="SUPFAM" id="SSF56935">
    <property type="entry name" value="Porins"/>
    <property type="match status" value="1"/>
</dbReference>
<evidence type="ECO:0000256" key="7">
    <source>
        <dbReference type="ARBA" id="ARBA00023065"/>
    </source>
</evidence>
<evidence type="ECO:0000256" key="8">
    <source>
        <dbReference type="ARBA" id="ARBA00023114"/>
    </source>
</evidence>
<dbReference type="PANTHER" id="PTHR34501:SF9">
    <property type="entry name" value="MAJOR OUTER MEMBRANE PROTEIN P.IA"/>
    <property type="match status" value="1"/>
</dbReference>
<keyword evidence="8" id="KW-0626">Porin</keyword>
<evidence type="ECO:0000256" key="4">
    <source>
        <dbReference type="ARBA" id="ARBA00022452"/>
    </source>
</evidence>
<evidence type="ECO:0000313" key="14">
    <source>
        <dbReference type="Proteomes" id="UP000494252"/>
    </source>
</evidence>
<evidence type="ECO:0000256" key="1">
    <source>
        <dbReference type="ARBA" id="ARBA00004571"/>
    </source>
</evidence>
<dbReference type="PRINTS" id="PR00182">
    <property type="entry name" value="ECOLNEIPORIN"/>
</dbReference>
<reference evidence="13 14" key="1">
    <citation type="submission" date="2020-04" db="EMBL/GenBank/DDBJ databases">
        <authorList>
            <person name="De Canck E."/>
        </authorList>
    </citation>
    <scope>NUCLEOTIDE SEQUENCE [LARGE SCALE GENOMIC DNA]</scope>
    <source>
        <strain evidence="13 14">LMG 27177</strain>
    </source>
</reference>
<dbReference type="PANTHER" id="PTHR34501">
    <property type="entry name" value="PROTEIN YDDL-RELATED"/>
    <property type="match status" value="1"/>
</dbReference>
<evidence type="ECO:0000256" key="10">
    <source>
        <dbReference type="ARBA" id="ARBA00023237"/>
    </source>
</evidence>